<gene>
    <name evidence="1" type="ORF">OF801_09865</name>
</gene>
<dbReference type="Proteomes" id="UP001164042">
    <property type="component" value="Chromosome"/>
</dbReference>
<protein>
    <submittedName>
        <fullName evidence="1">Uncharacterized protein</fullName>
    </submittedName>
</protein>
<evidence type="ECO:0000313" key="2">
    <source>
        <dbReference type="Proteomes" id="UP001164042"/>
    </source>
</evidence>
<reference evidence="1" key="1">
    <citation type="submission" date="2022-10" db="EMBL/GenBank/DDBJ databases">
        <title>Genome assembly of Lactococcus garvieae isolates from cricket gut.</title>
        <authorList>
            <person name="Luecke A.R."/>
            <person name="Brown A.M.V."/>
            <person name="Wakeman C.A."/>
        </authorList>
    </citation>
    <scope>NUCLEOTIDE SEQUENCE</scope>
    <source>
        <strain evidence="1">Alexii-11_2</strain>
    </source>
</reference>
<proteinExistence type="predicted"/>
<dbReference type="RefSeq" id="WP_264308117.1">
    <property type="nucleotide sequence ID" value="NZ_CP109635.1"/>
</dbReference>
<accession>A0AA46YQT2</accession>
<dbReference type="AlphaFoldDB" id="A0AA46YQT2"/>
<organism evidence="1 2">
    <name type="scientific">Lactococcus garvieae</name>
    <dbReference type="NCBI Taxonomy" id="1363"/>
    <lineage>
        <taxon>Bacteria</taxon>
        <taxon>Bacillati</taxon>
        <taxon>Bacillota</taxon>
        <taxon>Bacilli</taxon>
        <taxon>Lactobacillales</taxon>
        <taxon>Streptococcaceae</taxon>
        <taxon>Lactococcus</taxon>
    </lineage>
</organism>
<sequence length="139" mass="16674">MNFNEKQLNFIYTISKNIILAQPQILAERITESFKYNQTFKDSEMTRYACQYSFHKLAHSLKSENFDEHEIKCCTLFISIFTRRIIRMSTQLFERHFYEMSSQPIKMSARLTAIINDISSTEIKYFETKFDNFINSYKV</sequence>
<dbReference type="EMBL" id="CP109635">
    <property type="protein sequence ID" value="UYT10245.1"/>
    <property type="molecule type" value="Genomic_DNA"/>
</dbReference>
<evidence type="ECO:0000313" key="1">
    <source>
        <dbReference type="EMBL" id="UYT10245.1"/>
    </source>
</evidence>
<name>A0AA46YQT2_9LACT</name>